<accession>A0A2J8SAW5</accession>
<protein>
    <submittedName>
        <fullName evidence="1">C1orf112 isoform 9</fullName>
    </submittedName>
</protein>
<reference evidence="1" key="1">
    <citation type="submission" date="2017-12" db="EMBL/GenBank/DDBJ databases">
        <title>High-resolution comparative analysis of great ape genomes.</title>
        <authorList>
            <person name="Pollen A."/>
            <person name="Hastie A."/>
            <person name="Hormozdiari F."/>
            <person name="Dougherty M."/>
            <person name="Liu R."/>
            <person name="Chaisson M."/>
            <person name="Hoppe E."/>
            <person name="Hill C."/>
            <person name="Pang A."/>
            <person name="Hillier L."/>
            <person name="Baker C."/>
            <person name="Armstrong J."/>
            <person name="Shendure J."/>
            <person name="Paten B."/>
            <person name="Wilson R."/>
            <person name="Chao H."/>
            <person name="Schneider V."/>
            <person name="Ventura M."/>
            <person name="Kronenberg Z."/>
            <person name="Murali S."/>
            <person name="Gordon D."/>
            <person name="Cantsilieris S."/>
            <person name="Munson K."/>
            <person name="Nelson B."/>
            <person name="Raja A."/>
            <person name="Underwood J."/>
            <person name="Diekhans M."/>
            <person name="Fiddes I."/>
            <person name="Haussler D."/>
            <person name="Eichler E."/>
        </authorList>
    </citation>
    <scope>NUCLEOTIDE SEQUENCE [LARGE SCALE GENOMIC DNA]</scope>
    <source>
        <strain evidence="1">Susie</strain>
    </source>
</reference>
<proteinExistence type="predicted"/>
<dbReference type="PANTHER" id="PTHR16071">
    <property type="entry name" value="CHROMOSOME 1 OPEN READING FRAME 112"/>
    <property type="match status" value="1"/>
</dbReference>
<feature type="non-terminal residue" evidence="1">
    <location>
        <position position="1"/>
    </location>
</feature>
<evidence type="ECO:0000313" key="1">
    <source>
        <dbReference type="EMBL" id="PNJ17919.1"/>
    </source>
</evidence>
<dbReference type="EMBL" id="NDHI03003587">
    <property type="protein sequence ID" value="PNJ17919.1"/>
    <property type="molecule type" value="Genomic_DNA"/>
</dbReference>
<dbReference type="InterPro" id="IPR027902">
    <property type="entry name" value="DUF4487"/>
</dbReference>
<name>A0A2J8SAW5_PONAB</name>
<dbReference type="AlphaFoldDB" id="A0A2J8SAW5"/>
<dbReference type="Pfam" id="PF14868">
    <property type="entry name" value="DUF4487"/>
    <property type="match status" value="1"/>
</dbReference>
<organism evidence="1">
    <name type="scientific">Pongo abelii</name>
    <name type="common">Sumatran orangutan</name>
    <name type="synonym">Pongo pygmaeus abelii</name>
    <dbReference type="NCBI Taxonomy" id="9601"/>
    <lineage>
        <taxon>Eukaryota</taxon>
        <taxon>Metazoa</taxon>
        <taxon>Chordata</taxon>
        <taxon>Craniata</taxon>
        <taxon>Vertebrata</taxon>
        <taxon>Euteleostomi</taxon>
        <taxon>Mammalia</taxon>
        <taxon>Eutheria</taxon>
        <taxon>Euarchontoglires</taxon>
        <taxon>Primates</taxon>
        <taxon>Haplorrhini</taxon>
        <taxon>Catarrhini</taxon>
        <taxon>Hominidae</taxon>
        <taxon>Pongo</taxon>
    </lineage>
</organism>
<comment type="caution">
    <text evidence="1">The sequence shown here is derived from an EMBL/GenBank/DDBJ whole genome shotgun (WGS) entry which is preliminary data.</text>
</comment>
<gene>
    <name evidence="1" type="ORF">CR201_G0044615</name>
</gene>
<sequence length="530" mass="59717">IQVVLDSELDLPCELQFPQCLLLVVVMDKLPSQPKEVQTLWCTDSQVSETTTRISLLKAIFYSFEQCSGELSLPVHLQGLKSKGKAEVAVTLYQHVCVHLCTFITSFHPSLFAELDAALLNAVLSANMITSLLAMDAWCFLARYGTAELCAHHVNIVAHLIKSCPGECYQLINLSILLKRLFFFMAPPHQLEFIQKFSPKEAENLPLWQHISFQALPAELREQTVHEVTTVGTAECRKWLSSSRTLGELESLNTVLSALLAICNSAGEALDTGKQTAIMEVVSQLWAFLNIKQVADQPYVQQTFSLLLPLLGFFIQTLDPKLILQVVTLQTSLLKLEPPDYVRLAMLDFVSSLGKLFIPEAIQDRILPNLSCIFALLLADRSWLLEQHTLEAFTQFAEGTNHEEIVPQCLRSEETKNKVVSFLEKTGFVDETEAAKVERVKQEKGIFWEPFANVTVEEAKRSSLQPYAKRARQEFPWEEEYRAALHTIAGALEATESLLQKGPAPAWLLMEMEALQERMDKLKRYIHTLG</sequence>
<dbReference type="PANTHER" id="PTHR16071:SF2">
    <property type="entry name" value="FIGNL1-INTERACTING REGULATOR OF RECOMBINATION AND MITOSIS"/>
    <property type="match status" value="1"/>
</dbReference>